<feature type="domain" description="Cullin family profile" evidence="5">
    <location>
        <begin position="2075"/>
        <end position="2313"/>
    </location>
</feature>
<gene>
    <name evidence="6" type="ORF">SCF082_LOCUS34802</name>
</gene>
<dbReference type="SUPFAM" id="SSF53448">
    <property type="entry name" value="Nucleotide-diphospho-sugar transferases"/>
    <property type="match status" value="1"/>
</dbReference>
<comment type="similarity">
    <text evidence="1 2 3">Belongs to the cullin family.</text>
</comment>
<dbReference type="InterPro" id="IPR016158">
    <property type="entry name" value="Cullin_homology"/>
</dbReference>
<dbReference type="InterPro" id="IPR016159">
    <property type="entry name" value="Cullin_repeat-like_dom_sf"/>
</dbReference>
<keyword evidence="7" id="KW-1185">Reference proteome</keyword>
<evidence type="ECO:0000256" key="1">
    <source>
        <dbReference type="ARBA" id="ARBA00006019"/>
    </source>
</evidence>
<feature type="region of interest" description="Disordered" evidence="4">
    <location>
        <begin position="198"/>
        <end position="218"/>
    </location>
</feature>
<accession>A0ABP0P0K7</accession>
<dbReference type="PANTHER" id="PTHR11932">
    <property type="entry name" value="CULLIN"/>
    <property type="match status" value="1"/>
</dbReference>
<dbReference type="InterPro" id="IPR045093">
    <property type="entry name" value="Cullin"/>
</dbReference>
<dbReference type="InterPro" id="IPR036317">
    <property type="entry name" value="Cullin_homology_sf"/>
</dbReference>
<dbReference type="Pfam" id="PF00888">
    <property type="entry name" value="Cullin"/>
    <property type="match status" value="1"/>
</dbReference>
<feature type="region of interest" description="Disordered" evidence="4">
    <location>
        <begin position="1233"/>
        <end position="1252"/>
    </location>
</feature>
<evidence type="ECO:0000259" key="5">
    <source>
        <dbReference type="PROSITE" id="PS50069"/>
    </source>
</evidence>
<dbReference type="EMBL" id="CAXAMM010032335">
    <property type="protein sequence ID" value="CAK9069566.1"/>
    <property type="molecule type" value="Genomic_DNA"/>
</dbReference>
<dbReference type="SMART" id="SM00884">
    <property type="entry name" value="Cullin_Nedd8"/>
    <property type="match status" value="1"/>
</dbReference>
<evidence type="ECO:0000256" key="4">
    <source>
        <dbReference type="SAM" id="MobiDB-lite"/>
    </source>
</evidence>
<name>A0ABP0P0K7_9DINO</name>
<dbReference type="Proteomes" id="UP001642464">
    <property type="component" value="Unassembled WGS sequence"/>
</dbReference>
<feature type="compositionally biased region" description="Acidic residues" evidence="4">
    <location>
        <begin position="1235"/>
        <end position="1252"/>
    </location>
</feature>
<reference evidence="6 7" key="1">
    <citation type="submission" date="2024-02" db="EMBL/GenBank/DDBJ databases">
        <authorList>
            <person name="Chen Y."/>
            <person name="Shah S."/>
            <person name="Dougan E. K."/>
            <person name="Thang M."/>
            <person name="Chan C."/>
        </authorList>
    </citation>
    <scope>NUCLEOTIDE SEQUENCE [LARGE SCALE GENOMIC DNA]</scope>
</reference>
<dbReference type="InterPro" id="IPR019559">
    <property type="entry name" value="Cullin_neddylation_domain"/>
</dbReference>
<evidence type="ECO:0000256" key="3">
    <source>
        <dbReference type="RuleBase" id="RU003829"/>
    </source>
</evidence>
<dbReference type="SMART" id="SM00182">
    <property type="entry name" value="CULLIN"/>
    <property type="match status" value="1"/>
</dbReference>
<dbReference type="PROSITE" id="PS50069">
    <property type="entry name" value="CULLIN_2"/>
    <property type="match status" value="1"/>
</dbReference>
<dbReference type="InterPro" id="IPR036388">
    <property type="entry name" value="WH-like_DNA-bd_sf"/>
</dbReference>
<dbReference type="InterPro" id="IPR036390">
    <property type="entry name" value="WH_DNA-bd_sf"/>
</dbReference>
<sequence length="2445" mass="276013">MKGEGRRFEDWPQAECHLDQQVLKGDVALARQGRTSAKRLFELQQHVWWKDPADNVWFMVPSSMLAVAGTYGKKKTYQPHQPVTLPRNALQHLATLCTAESLAVASRALSELKELKVFDVASGSLGFGAAERVFADWRCVVMGPKVQDCWRSHCQDPEGNHHIRTLCWFCETAAKAGSCVHSYCALLREGFLSTALAAQPRKKGRPRKEHQAHPSVPVSGSLLLPGPLLSSSPQPNVSLSPAVLPASESGSTTLLEVLRSAGLESLRKRFVSQGATVSILRDMSYTDFQSFFQLSLDAHRLKVELAKVTPPTAMALDTFKNEGKEVMLSTAMALDTFENEGEEALDAFKRLRAAAYIARTQRSYERLALLLRAGAKYGGRGSSAPAVPWAEGGRVAGTESVRWHLKSPKTEPGKVEKLAWAARELTELLRVKIQASVDFREVLGAETGSRQFELSTAGGPETWFLSPHVGGTKKLRLAGRDGWAGCLHGIGEAPRATSIQPITEVSGAVVVAPALRAAWIIGRRNLEKAGAVISSWRWRVVARRAQCKYHEEASWLFLARRREKAAVQAFLRWSHAAASTASARACGHLLTAQRARREAREAQHTLAPVLAAWWGVAAEQRLEAAEEALKVALMLEAEPEELEQELYFSPWIPASTTSGSSSRQQASTHLASTSQQGLCFLEALLSLESRTWRGLPSGVAFRAWRQVVESVRLRARWATERRRESWRKERCFIAWCEVMDMLQRGKQLERSERSELELLTRMTFMGWKSFSLGARSAQELGQLRHALAKTESLAKVMLKDAAEELQSNSTHLLCLLILRLWRWLPAMLAERCSRLQTVRDPNFVHSDLVPRAVLHRWQVLAARSPQRSWKRLVLGSRQKHRKQLALESLVDALDARARKTQLGGPLACWARLVARSLQKLRQQWALESLVDALDARATAARVASSTCPDEEEAAKSARLTTRWVEQLLVQVSFTSWKSSSLAAQHGRELGELRSALAKTESFAKVMLRDAAEDFQENSNQLLCLLILRLWHSRLAGQQCRSGWTSLVARHSERWQLQRILKEWCAEKQRRSTRRWLQAEMQQAVKAQHCEVLRAVLKCWRLLSCKEKAARREALQVSFSCWRCFSSGSRAATADSRAAPRPRAEPTQPAERCEVPSALLWRLWSSWREAVRMRRLTLRWAQAWCRSRHREWLRRCFRHWCEAERSASDVSPIPVEEAVTDLGDEMLEGSFAKQPEEEDLPLEPEEGVQPEEEQAPPTVFQPLFEPVTAQPATAWPMPAWPVAASDPWRELGVELPAAQSPRREELEKRTYLKRMPILREVMRRWREAKVLEPVASSPSRPSPSRPASRPTSESPKRFQRAVSLAKLLQDAEAAALEAVKVAEPLSASKAGETRQCGRWSDDQMNIRPKLLNDARHRAVRICKDWVLLQTEGDIPLFSFCKGPARPGGEAEPDRWGDETWLLAGSSADSSHDLKIYEVGFLCSVVNEAYCQQHGHRFRRVLLSPEDMAKLAGGRHLAWAKVALLRNLLRGRGYDGSASGDFEEDFDYLVWIDADALVLDHSVRLEDFLELPVPAMDFIIGEDMADTDLLNTGLMFFRRSQWCRELLRRWWEESDPKWHQEVCWDQTGLCRLLRQDGFGREEPWYSWAGGVDCGSFNFKYLNNCGFVFHAVGERELLLSGTRNLLLKRDRLYMAVRDGFVLHGGDASTCPSEALGLLPAAEVPEAKVNLERAQQFWRCFGLSKTKKLQPPPFGWELQCLSHAWNGRPVPNKEGADAHPGRGTAPYPTTCRAGAKGVSPGRLAQHLGELPVQLGQEAGGKQIRMRFWQLCSYVSGPLPPFGPLHFTMSPGQPHPWRLEAWSPWAQHGELLEEIQEMRNWSVEAMDPELLKSLVELLRSLDFYKDFEVAFLEQSAQFYREASDCWQREKSLAEYLLLADEHLKAEEQRCDTYHLEPSTLQPLLEVLRQEVLAKKAEDLLELGFAQLVCDVQVSDLGRLYRHYKEVDALAHLRKAFGEAVRQGGRRAMQSSEDAKQVVPELVRWLGSTQEVLSLAFGNDAGLAIAQKEAFEGFLNAAPNHAAKLLTRYLDVLLRGDEVTPAEPLAFAPPARVEKESLEVRIQRALQIFRYLAAKDAFEAFFKKDLAKRLLQRSASEGELAATTWLREECGGAYTAGIEGMFQDMEISRVLAQVFHSEAKTLLEELQVDFQVSVLTTGKWPSVPSSPAIKLPMPIQRLMTSFEAFYGQQHRGRSLRWCPAWGRCWLRANAAAKKELVVSHFQALVLLCFNGSDVLSYEKLQELTQIPPAELQLTLQSLSLHRTVKLLLKENPKERDVLPGETFSYHANFTHKLYRITVSQISPKEQLQEEDAVEQRVVGSRQHELDAVVIRVMKSKKRMTHQELLAEVLSSVRFPVEAAELQRRIESLIEREYLERQPPNDQGIISYIYLA</sequence>
<dbReference type="SUPFAM" id="SSF74788">
    <property type="entry name" value="Cullin repeat-like"/>
    <property type="match status" value="1"/>
</dbReference>
<dbReference type="Pfam" id="PF26557">
    <property type="entry name" value="Cullin_AB"/>
    <property type="match status" value="1"/>
</dbReference>
<dbReference type="Gene3D" id="1.20.1310.10">
    <property type="entry name" value="Cullin Repeats"/>
    <property type="match status" value="3"/>
</dbReference>
<comment type="caution">
    <text evidence="6">The sequence shown here is derived from an EMBL/GenBank/DDBJ whole genome shotgun (WGS) entry which is preliminary data.</text>
</comment>
<evidence type="ECO:0000313" key="7">
    <source>
        <dbReference type="Proteomes" id="UP001642464"/>
    </source>
</evidence>
<dbReference type="Pfam" id="PF10557">
    <property type="entry name" value="Cullin_Nedd8"/>
    <property type="match status" value="1"/>
</dbReference>
<organism evidence="6 7">
    <name type="scientific">Durusdinium trenchii</name>
    <dbReference type="NCBI Taxonomy" id="1381693"/>
    <lineage>
        <taxon>Eukaryota</taxon>
        <taxon>Sar</taxon>
        <taxon>Alveolata</taxon>
        <taxon>Dinophyceae</taxon>
        <taxon>Suessiales</taxon>
        <taxon>Symbiodiniaceae</taxon>
        <taxon>Durusdinium</taxon>
    </lineage>
</organism>
<evidence type="ECO:0000256" key="2">
    <source>
        <dbReference type="PROSITE-ProRule" id="PRU00330"/>
    </source>
</evidence>
<feature type="region of interest" description="Disordered" evidence="4">
    <location>
        <begin position="1330"/>
        <end position="1357"/>
    </location>
</feature>
<dbReference type="Gene3D" id="3.90.550.10">
    <property type="entry name" value="Spore Coat Polysaccharide Biosynthesis Protein SpsA, Chain A"/>
    <property type="match status" value="1"/>
</dbReference>
<dbReference type="InterPro" id="IPR059120">
    <property type="entry name" value="Cullin-like_AB"/>
</dbReference>
<dbReference type="Gene3D" id="3.30.230.130">
    <property type="entry name" value="Cullin, Chain C, Domain 2"/>
    <property type="match status" value="1"/>
</dbReference>
<evidence type="ECO:0000313" key="6">
    <source>
        <dbReference type="EMBL" id="CAK9069566.1"/>
    </source>
</evidence>
<dbReference type="InterPro" id="IPR001373">
    <property type="entry name" value="Cullin_N"/>
</dbReference>
<protein>
    <submittedName>
        <fullName evidence="6">Cullin-4 (AtCUL4)</fullName>
    </submittedName>
</protein>
<dbReference type="InterPro" id="IPR029044">
    <property type="entry name" value="Nucleotide-diphossugar_trans"/>
</dbReference>
<dbReference type="SUPFAM" id="SSF75632">
    <property type="entry name" value="Cullin homology domain"/>
    <property type="match status" value="1"/>
</dbReference>
<dbReference type="SUPFAM" id="SSF46785">
    <property type="entry name" value="Winged helix' DNA-binding domain"/>
    <property type="match status" value="1"/>
</dbReference>
<dbReference type="Gene3D" id="1.10.10.10">
    <property type="entry name" value="Winged helix-like DNA-binding domain superfamily/Winged helix DNA-binding domain"/>
    <property type="match status" value="1"/>
</dbReference>
<proteinExistence type="inferred from homology"/>
<feature type="compositionally biased region" description="Basic residues" evidence="4">
    <location>
        <begin position="200"/>
        <end position="210"/>
    </location>
</feature>